<sequence length="70" mass="8064">MKAFRGSLVKFNSFYLLFVIECRAGLIQQNKKDKPEAGQIIYSELAVADYYFKRHQINTSDTLPPNLCGY</sequence>
<proteinExistence type="predicted"/>
<organism evidence="1 2">
    <name type="scientific">Cloacibacterium rupense</name>
    <dbReference type="NCBI Taxonomy" id="517423"/>
    <lineage>
        <taxon>Bacteria</taxon>
        <taxon>Pseudomonadati</taxon>
        <taxon>Bacteroidota</taxon>
        <taxon>Flavobacteriia</taxon>
        <taxon>Flavobacteriales</taxon>
        <taxon>Weeksellaceae</taxon>
    </lineage>
</organism>
<reference evidence="2" key="1">
    <citation type="journal article" date="2019" name="Int. J. Syst. Evol. Microbiol.">
        <title>The Global Catalogue of Microorganisms (GCM) 10K type strain sequencing project: providing services to taxonomists for standard genome sequencing and annotation.</title>
        <authorList>
            <consortium name="The Broad Institute Genomics Platform"/>
            <consortium name="The Broad Institute Genome Sequencing Center for Infectious Disease"/>
            <person name="Wu L."/>
            <person name="Ma J."/>
        </authorList>
    </citation>
    <scope>NUCLEOTIDE SEQUENCE [LARGE SCALE GENOMIC DNA]</scope>
    <source>
        <strain evidence="2">CGMCC 1.7656</strain>
    </source>
</reference>
<dbReference type="Proteomes" id="UP000620064">
    <property type="component" value="Unassembled WGS sequence"/>
</dbReference>
<comment type="caution">
    <text evidence="1">The sequence shown here is derived from an EMBL/GenBank/DDBJ whole genome shotgun (WGS) entry which is preliminary data.</text>
</comment>
<gene>
    <name evidence="1" type="ORF">GCM10010992_25990</name>
</gene>
<name>A0ABQ2NSR3_9FLAO</name>
<keyword evidence="2" id="KW-1185">Reference proteome</keyword>
<accession>A0ABQ2NSR3</accession>
<dbReference type="EMBL" id="BMLV01000006">
    <property type="protein sequence ID" value="GGP06306.1"/>
    <property type="molecule type" value="Genomic_DNA"/>
</dbReference>
<evidence type="ECO:0000313" key="2">
    <source>
        <dbReference type="Proteomes" id="UP000620064"/>
    </source>
</evidence>
<protein>
    <submittedName>
        <fullName evidence="1">Uncharacterized protein</fullName>
    </submittedName>
</protein>
<dbReference type="RefSeq" id="WP_188618556.1">
    <property type="nucleotide sequence ID" value="NZ_BMLV01000006.1"/>
</dbReference>
<evidence type="ECO:0000313" key="1">
    <source>
        <dbReference type="EMBL" id="GGP06306.1"/>
    </source>
</evidence>